<reference evidence="1" key="1">
    <citation type="journal article" date="2020" name="Cell">
        <title>Large-Scale Comparative Analyses of Tick Genomes Elucidate Their Genetic Diversity and Vector Capacities.</title>
        <authorList>
            <consortium name="Tick Genome and Microbiome Consortium (TIGMIC)"/>
            <person name="Jia N."/>
            <person name="Wang J."/>
            <person name="Shi W."/>
            <person name="Du L."/>
            <person name="Sun Y."/>
            <person name="Zhan W."/>
            <person name="Jiang J.F."/>
            <person name="Wang Q."/>
            <person name="Zhang B."/>
            <person name="Ji P."/>
            <person name="Bell-Sakyi L."/>
            <person name="Cui X.M."/>
            <person name="Yuan T.T."/>
            <person name="Jiang B.G."/>
            <person name="Yang W.F."/>
            <person name="Lam T.T."/>
            <person name="Chang Q.C."/>
            <person name="Ding S.J."/>
            <person name="Wang X.J."/>
            <person name="Zhu J.G."/>
            <person name="Ruan X.D."/>
            <person name="Zhao L."/>
            <person name="Wei J.T."/>
            <person name="Ye R.Z."/>
            <person name="Que T.C."/>
            <person name="Du C.H."/>
            <person name="Zhou Y.H."/>
            <person name="Cheng J.X."/>
            <person name="Dai P.F."/>
            <person name="Guo W.B."/>
            <person name="Han X.H."/>
            <person name="Huang E.J."/>
            <person name="Li L.F."/>
            <person name="Wei W."/>
            <person name="Gao Y.C."/>
            <person name="Liu J.Z."/>
            <person name="Shao H.Z."/>
            <person name="Wang X."/>
            <person name="Wang C.C."/>
            <person name="Yang T.C."/>
            <person name="Huo Q.B."/>
            <person name="Li W."/>
            <person name="Chen H.Y."/>
            <person name="Chen S.E."/>
            <person name="Zhou L.G."/>
            <person name="Ni X.B."/>
            <person name="Tian J.H."/>
            <person name="Sheng Y."/>
            <person name="Liu T."/>
            <person name="Pan Y.S."/>
            <person name="Xia L.Y."/>
            <person name="Li J."/>
            <person name="Zhao F."/>
            <person name="Cao W.C."/>
        </authorList>
    </citation>
    <scope>NUCLEOTIDE SEQUENCE</scope>
    <source>
        <strain evidence="1">Rmic-2018</strain>
    </source>
</reference>
<name>A0A9J6DPY6_RHIMP</name>
<gene>
    <name evidence="1" type="ORF">HPB51_020217</name>
</gene>
<dbReference type="AlphaFoldDB" id="A0A9J6DPY6"/>
<reference evidence="1" key="2">
    <citation type="submission" date="2021-09" db="EMBL/GenBank/DDBJ databases">
        <authorList>
            <person name="Jia N."/>
            <person name="Wang J."/>
            <person name="Shi W."/>
            <person name="Du L."/>
            <person name="Sun Y."/>
            <person name="Zhan W."/>
            <person name="Jiang J."/>
            <person name="Wang Q."/>
            <person name="Zhang B."/>
            <person name="Ji P."/>
            <person name="Sakyi L.B."/>
            <person name="Cui X."/>
            <person name="Yuan T."/>
            <person name="Jiang B."/>
            <person name="Yang W."/>
            <person name="Lam T.T.-Y."/>
            <person name="Chang Q."/>
            <person name="Ding S."/>
            <person name="Wang X."/>
            <person name="Zhu J."/>
            <person name="Ruan X."/>
            <person name="Zhao L."/>
            <person name="Wei J."/>
            <person name="Que T."/>
            <person name="Du C."/>
            <person name="Cheng J."/>
            <person name="Dai P."/>
            <person name="Han X."/>
            <person name="Huang E."/>
            <person name="Gao Y."/>
            <person name="Liu J."/>
            <person name="Shao H."/>
            <person name="Ye R."/>
            <person name="Li L."/>
            <person name="Wei W."/>
            <person name="Wang X."/>
            <person name="Wang C."/>
            <person name="Huo Q."/>
            <person name="Li W."/>
            <person name="Guo W."/>
            <person name="Chen H."/>
            <person name="Chen S."/>
            <person name="Zhou L."/>
            <person name="Zhou L."/>
            <person name="Ni X."/>
            <person name="Tian J."/>
            <person name="Zhou Y."/>
            <person name="Sheng Y."/>
            <person name="Liu T."/>
            <person name="Pan Y."/>
            <person name="Xia L."/>
            <person name="Li J."/>
            <person name="Zhao F."/>
            <person name="Cao W."/>
        </authorList>
    </citation>
    <scope>NUCLEOTIDE SEQUENCE</scope>
    <source>
        <strain evidence="1">Rmic-2018</strain>
        <tissue evidence="1">Larvae</tissue>
    </source>
</reference>
<evidence type="ECO:0000313" key="1">
    <source>
        <dbReference type="EMBL" id="KAH8023954.1"/>
    </source>
</evidence>
<protein>
    <submittedName>
        <fullName evidence="1">Uncharacterized protein</fullName>
    </submittedName>
</protein>
<keyword evidence="2" id="KW-1185">Reference proteome</keyword>
<proteinExistence type="predicted"/>
<evidence type="ECO:0000313" key="2">
    <source>
        <dbReference type="Proteomes" id="UP000821866"/>
    </source>
</evidence>
<accession>A0A9J6DPY6</accession>
<comment type="caution">
    <text evidence="1">The sequence shown here is derived from an EMBL/GenBank/DDBJ whole genome shotgun (WGS) entry which is preliminary data.</text>
</comment>
<dbReference type="Proteomes" id="UP000821866">
    <property type="component" value="Chromosome 6"/>
</dbReference>
<sequence length="127" mass="13881">MVLRQAQTNKKHPDFESLRGSTLQKVTLDISELVLIMHEESICALVTLYTHLNEELGSMEKESKVSDSQIKATTAAKPLGSKPSATGIRKSSSNVIISMDLFASLSGFALEICNKNRTICDILVRGT</sequence>
<organism evidence="1 2">
    <name type="scientific">Rhipicephalus microplus</name>
    <name type="common">Cattle tick</name>
    <name type="synonym">Boophilus microplus</name>
    <dbReference type="NCBI Taxonomy" id="6941"/>
    <lineage>
        <taxon>Eukaryota</taxon>
        <taxon>Metazoa</taxon>
        <taxon>Ecdysozoa</taxon>
        <taxon>Arthropoda</taxon>
        <taxon>Chelicerata</taxon>
        <taxon>Arachnida</taxon>
        <taxon>Acari</taxon>
        <taxon>Parasitiformes</taxon>
        <taxon>Ixodida</taxon>
        <taxon>Ixodoidea</taxon>
        <taxon>Ixodidae</taxon>
        <taxon>Rhipicephalinae</taxon>
        <taxon>Rhipicephalus</taxon>
        <taxon>Boophilus</taxon>
    </lineage>
</organism>
<dbReference type="EMBL" id="JABSTU010000008">
    <property type="protein sequence ID" value="KAH8023954.1"/>
    <property type="molecule type" value="Genomic_DNA"/>
</dbReference>
<dbReference type="VEuPathDB" id="VectorBase:LOC119172363"/>